<feature type="region of interest" description="Disordered" evidence="1">
    <location>
        <begin position="359"/>
        <end position="379"/>
    </location>
</feature>
<name>A0AAD9KLF0_RIDPI</name>
<reference evidence="2" key="1">
    <citation type="journal article" date="2023" name="Mol. Biol. Evol.">
        <title>Third-Generation Sequencing Reveals the Adaptive Role of the Epigenome in Three Deep-Sea Polychaetes.</title>
        <authorList>
            <person name="Perez M."/>
            <person name="Aroh O."/>
            <person name="Sun Y."/>
            <person name="Lan Y."/>
            <person name="Juniper S.K."/>
            <person name="Young C.R."/>
            <person name="Angers B."/>
            <person name="Qian P.Y."/>
        </authorList>
    </citation>
    <scope>NUCLEOTIDE SEQUENCE</scope>
    <source>
        <strain evidence="2">R07B-5</strain>
    </source>
</reference>
<proteinExistence type="predicted"/>
<protein>
    <submittedName>
        <fullName evidence="2">Uncharacterized protein</fullName>
    </submittedName>
</protein>
<keyword evidence="3" id="KW-1185">Reference proteome</keyword>
<dbReference type="PANTHER" id="PTHR14492:SF4">
    <property type="entry name" value="CILIOGENESIS AND PLANAR POLARITY EFFECTOR 1"/>
    <property type="match status" value="1"/>
</dbReference>
<sequence>MKLELDVLASTCIRRKKPWPRLAFIGHVQESLFLFDSARLSVLSLCMWHSDTGKLYICVAGDGSKVLVVVDFINVYLWQLNPGGTIFDAVPLDTRGHWSRVGRGSERVVDLPDGGHTEACIHAVFCVNDRCVSGLTCVCSTVFTQVDSVCVSTLFLRWPSRQTHYSSQDFKVEWKTTRCHMTDLSPQPHPMRTSVTYVARHTHDAQLLAVAVNHVMSHDTRMTYIHPESGTTISASMKGCGAREVVSAWSYSVVDMQWTSDDLFLVCVTGQGSMCVLTRLGEPILLQTRGTSGVTWPLGESSSNTQDTFHQRFSISTHPYLPIMLCSDGYMVTVMQLSRDMTCVSLIYDLVVESQWHLEQTEHDTSTQRPRVRNTRPTGLKLPAASQSVDVVYQFEQLGKEEVCEGEDSVDGVSPLERAMQHLDGGRIEFGDIENMNATIDFTEFGCKVICDAEHVDMAKRNVLLAWNLAVSHVGLWTVAHEDVMDELRRSMLWLFDVLLSCSCDVLHQLDSIPDSGAARHDNDGLTKVLNLFRAAFKMLRLDAGCRHLIASSIKLVHATVDELLHSGDSKRTKACLLALHRSCALLRYSEVVLDTCYNRPLLHVGVGTVGGEGSKGSHLTSDTDSCVAHTSDAKDTDDDTTEVKKPYSDSEPSKDISKRISTIHRFDVTWRLLYKRTVLLHRKLTDKPTHGGQEKVMRKRAKKCLRSTYVATEETAGTQH</sequence>
<evidence type="ECO:0000313" key="2">
    <source>
        <dbReference type="EMBL" id="KAK2173342.1"/>
    </source>
</evidence>
<feature type="compositionally biased region" description="Basic and acidic residues" evidence="1">
    <location>
        <begin position="642"/>
        <end position="655"/>
    </location>
</feature>
<comment type="caution">
    <text evidence="2">The sequence shown here is derived from an EMBL/GenBank/DDBJ whole genome shotgun (WGS) entry which is preliminary data.</text>
</comment>
<evidence type="ECO:0000313" key="3">
    <source>
        <dbReference type="Proteomes" id="UP001209878"/>
    </source>
</evidence>
<gene>
    <name evidence="2" type="ORF">NP493_883g01028</name>
</gene>
<dbReference type="EMBL" id="JAODUO010000883">
    <property type="protein sequence ID" value="KAK2173342.1"/>
    <property type="molecule type" value="Genomic_DNA"/>
</dbReference>
<dbReference type="AlphaFoldDB" id="A0AAD9KLF0"/>
<accession>A0AAD9KLF0</accession>
<evidence type="ECO:0000256" key="1">
    <source>
        <dbReference type="SAM" id="MobiDB-lite"/>
    </source>
</evidence>
<dbReference type="PANTHER" id="PTHR14492">
    <property type="entry name" value="JBTS17"/>
    <property type="match status" value="1"/>
</dbReference>
<dbReference type="Proteomes" id="UP001209878">
    <property type="component" value="Unassembled WGS sequence"/>
</dbReference>
<dbReference type="InterPro" id="IPR028236">
    <property type="entry name" value="CPLANE1"/>
</dbReference>
<organism evidence="2 3">
    <name type="scientific">Ridgeia piscesae</name>
    <name type="common">Tubeworm</name>
    <dbReference type="NCBI Taxonomy" id="27915"/>
    <lineage>
        <taxon>Eukaryota</taxon>
        <taxon>Metazoa</taxon>
        <taxon>Spiralia</taxon>
        <taxon>Lophotrochozoa</taxon>
        <taxon>Annelida</taxon>
        <taxon>Polychaeta</taxon>
        <taxon>Sedentaria</taxon>
        <taxon>Canalipalpata</taxon>
        <taxon>Sabellida</taxon>
        <taxon>Siboglinidae</taxon>
        <taxon>Ridgeia</taxon>
    </lineage>
</organism>
<feature type="region of interest" description="Disordered" evidence="1">
    <location>
        <begin position="614"/>
        <end position="655"/>
    </location>
</feature>